<feature type="compositionally biased region" description="Low complexity" evidence="1">
    <location>
        <begin position="115"/>
        <end position="126"/>
    </location>
</feature>
<dbReference type="Proteomes" id="UP000769157">
    <property type="component" value="Unassembled WGS sequence"/>
</dbReference>
<comment type="caution">
    <text evidence="2">The sequence shown here is derived from an EMBL/GenBank/DDBJ whole genome shotgun (WGS) entry which is preliminary data.</text>
</comment>
<protein>
    <submittedName>
        <fullName evidence="2">Uncharacterized protein</fullName>
    </submittedName>
</protein>
<proteinExistence type="predicted"/>
<reference evidence="2" key="2">
    <citation type="submission" date="2021-01" db="EMBL/GenBank/DDBJ databases">
        <authorList>
            <person name="Schikora-Tamarit M.A."/>
        </authorList>
    </citation>
    <scope>NUCLEOTIDE SEQUENCE</scope>
    <source>
        <strain evidence="2">CBS6075</strain>
    </source>
</reference>
<evidence type="ECO:0000313" key="3">
    <source>
        <dbReference type="Proteomes" id="UP000769157"/>
    </source>
</evidence>
<reference evidence="2" key="1">
    <citation type="journal article" date="2021" name="Open Biol.">
        <title>Shared evolutionary footprints suggest mitochondrial oxidative damage underlies multiple complex I losses in fungi.</title>
        <authorList>
            <person name="Schikora-Tamarit M.A."/>
            <person name="Marcet-Houben M."/>
            <person name="Nosek J."/>
            <person name="Gabaldon T."/>
        </authorList>
    </citation>
    <scope>NUCLEOTIDE SEQUENCE</scope>
    <source>
        <strain evidence="2">CBS6075</strain>
    </source>
</reference>
<dbReference type="RefSeq" id="XP_046058516.1">
    <property type="nucleotide sequence ID" value="XM_046208124.1"/>
</dbReference>
<dbReference type="GeneID" id="70238763"/>
<evidence type="ECO:0000313" key="2">
    <source>
        <dbReference type="EMBL" id="KAH3661392.1"/>
    </source>
</evidence>
<feature type="region of interest" description="Disordered" evidence="1">
    <location>
        <begin position="96"/>
        <end position="126"/>
    </location>
</feature>
<organism evidence="2 3">
    <name type="scientific">Ogataea philodendri</name>
    <dbReference type="NCBI Taxonomy" id="1378263"/>
    <lineage>
        <taxon>Eukaryota</taxon>
        <taxon>Fungi</taxon>
        <taxon>Dikarya</taxon>
        <taxon>Ascomycota</taxon>
        <taxon>Saccharomycotina</taxon>
        <taxon>Pichiomycetes</taxon>
        <taxon>Pichiales</taxon>
        <taxon>Pichiaceae</taxon>
        <taxon>Ogataea</taxon>
    </lineage>
</organism>
<name>A0A9P8NY82_9ASCO</name>
<sequence>MSVRLFFLSCRPQVHSQVLVAQPRVGQLGQNRAHKVHGPVQAHKVHVSVHERVLVQEKSVVLVQDEFLCFGIHFGQMSLFDWITKSNSALASWSSGAIDPANRSPRPPWERHRLSTSGSSASGLNSGQKYTLTSPLMPRFSMTSSVAVTSRLATISDTWWVLEKGKILRFKMPATESSISILPSHKNTMLGNKGSRCSWSNNASSIHMTLLIFVSFFKLEKLVKKSIDRDRSFCTTNRCSDAVPSNDIWRNMAPNSSKAL</sequence>
<gene>
    <name evidence="2" type="ORF">OGAPHI_006799</name>
</gene>
<keyword evidence="3" id="KW-1185">Reference proteome</keyword>
<dbReference type="EMBL" id="JAEUBE010000487">
    <property type="protein sequence ID" value="KAH3661392.1"/>
    <property type="molecule type" value="Genomic_DNA"/>
</dbReference>
<dbReference type="AlphaFoldDB" id="A0A9P8NY82"/>
<accession>A0A9P8NY82</accession>
<evidence type="ECO:0000256" key="1">
    <source>
        <dbReference type="SAM" id="MobiDB-lite"/>
    </source>
</evidence>